<feature type="domain" description="DNA polymerase III alpha subunit finger" evidence="11">
    <location>
        <begin position="235"/>
        <end position="396"/>
    </location>
</feature>
<evidence type="ECO:0000256" key="2">
    <source>
        <dbReference type="ARBA" id="ARBA00012417"/>
    </source>
</evidence>
<dbReference type="AlphaFoldDB" id="A0A2H0UEY2"/>
<comment type="subcellular location">
    <subcellularLocation>
        <location evidence="1">Cytoplasm</location>
    </subcellularLocation>
</comment>
<dbReference type="Proteomes" id="UP000229315">
    <property type="component" value="Unassembled WGS sequence"/>
</dbReference>
<evidence type="ECO:0000256" key="6">
    <source>
        <dbReference type="ARBA" id="ARBA00022932"/>
    </source>
</evidence>
<evidence type="ECO:0000313" key="13">
    <source>
        <dbReference type="Proteomes" id="UP000229315"/>
    </source>
</evidence>
<dbReference type="Pfam" id="PF07733">
    <property type="entry name" value="DNA_pol3_alpha"/>
    <property type="match status" value="1"/>
</dbReference>
<feature type="domain" description="DNA polymerase helix-hairpin-helix motif" evidence="10">
    <location>
        <begin position="472"/>
        <end position="558"/>
    </location>
</feature>
<dbReference type="PANTHER" id="PTHR32294">
    <property type="entry name" value="DNA POLYMERASE III SUBUNIT ALPHA"/>
    <property type="match status" value="1"/>
</dbReference>
<evidence type="ECO:0000259" key="10">
    <source>
        <dbReference type="Pfam" id="PF14579"/>
    </source>
</evidence>
<evidence type="ECO:0000259" key="8">
    <source>
        <dbReference type="Pfam" id="PF01336"/>
    </source>
</evidence>
<keyword evidence="6" id="KW-0239">DNA-directed DNA polymerase</keyword>
<dbReference type="Gene3D" id="1.10.10.1600">
    <property type="entry name" value="Bacterial DNA polymerase III alpha subunit, thumb domain"/>
    <property type="match status" value="1"/>
</dbReference>
<evidence type="ECO:0000256" key="5">
    <source>
        <dbReference type="ARBA" id="ARBA00022705"/>
    </source>
</evidence>
<dbReference type="InterPro" id="IPR004365">
    <property type="entry name" value="NA-bd_OB_tRNA"/>
</dbReference>
<dbReference type="InterPro" id="IPR029460">
    <property type="entry name" value="DNAPol_HHH"/>
</dbReference>
<comment type="caution">
    <text evidence="12">The sequence shown here is derived from an EMBL/GenBank/DDBJ whole genome shotgun (WGS) entry which is preliminary data.</text>
</comment>
<comment type="catalytic activity">
    <reaction evidence="7">
        <text>DNA(n) + a 2'-deoxyribonucleoside 5'-triphosphate = DNA(n+1) + diphosphate</text>
        <dbReference type="Rhea" id="RHEA:22508"/>
        <dbReference type="Rhea" id="RHEA-COMP:17339"/>
        <dbReference type="Rhea" id="RHEA-COMP:17340"/>
        <dbReference type="ChEBI" id="CHEBI:33019"/>
        <dbReference type="ChEBI" id="CHEBI:61560"/>
        <dbReference type="ChEBI" id="CHEBI:173112"/>
        <dbReference type="EC" id="2.7.7.7"/>
    </reaction>
</comment>
<feature type="domain" description="OB" evidence="8">
    <location>
        <begin position="654"/>
        <end position="729"/>
    </location>
</feature>
<organism evidence="12 13">
    <name type="scientific">Candidatus Kaiserbacteria bacterium CG10_big_fil_rev_8_21_14_0_10_45_20</name>
    <dbReference type="NCBI Taxonomy" id="1974607"/>
    <lineage>
        <taxon>Bacteria</taxon>
        <taxon>Candidatus Kaiseribacteriota</taxon>
    </lineage>
</organism>
<dbReference type="InterPro" id="IPR041931">
    <property type="entry name" value="DNA_pol3_alpha_thumb_dom"/>
</dbReference>
<dbReference type="InterPro" id="IPR040982">
    <property type="entry name" value="DNA_pol3_finger"/>
</dbReference>
<evidence type="ECO:0000256" key="3">
    <source>
        <dbReference type="ARBA" id="ARBA00022679"/>
    </source>
</evidence>
<keyword evidence="5" id="KW-0235">DNA replication</keyword>
<keyword evidence="4" id="KW-0548">Nucleotidyltransferase</keyword>
<dbReference type="GO" id="GO:0008408">
    <property type="term" value="F:3'-5' exonuclease activity"/>
    <property type="evidence" value="ECO:0007669"/>
    <property type="project" value="InterPro"/>
</dbReference>
<reference evidence="13" key="1">
    <citation type="submission" date="2017-09" db="EMBL/GenBank/DDBJ databases">
        <title>Depth-based differentiation of microbial function through sediment-hosted aquifers and enrichment of novel symbionts in the deep terrestrial subsurface.</title>
        <authorList>
            <person name="Probst A.J."/>
            <person name="Ladd B."/>
            <person name="Jarett J.K."/>
            <person name="Geller-Mcgrath D.E."/>
            <person name="Sieber C.M.K."/>
            <person name="Emerson J.B."/>
            <person name="Anantharaman K."/>
            <person name="Thomas B.C."/>
            <person name="Malmstrom R."/>
            <person name="Stieglmeier M."/>
            <person name="Klingl A."/>
            <person name="Woyke T."/>
            <person name="Ryan C.M."/>
            <person name="Banfield J.F."/>
        </authorList>
    </citation>
    <scope>NUCLEOTIDE SEQUENCE [LARGE SCALE GENOMIC DNA]</scope>
</reference>
<dbReference type="CDD" id="cd04485">
    <property type="entry name" value="DnaE_OBF"/>
    <property type="match status" value="1"/>
</dbReference>
<name>A0A2H0UEY2_9BACT</name>
<dbReference type="GO" id="GO:0003676">
    <property type="term" value="F:nucleic acid binding"/>
    <property type="evidence" value="ECO:0007669"/>
    <property type="project" value="InterPro"/>
</dbReference>
<dbReference type="PANTHER" id="PTHR32294:SF0">
    <property type="entry name" value="DNA POLYMERASE III SUBUNIT ALPHA"/>
    <property type="match status" value="1"/>
</dbReference>
<feature type="domain" description="Bacterial DNA polymerase III alpha subunit NTPase" evidence="9">
    <location>
        <begin position="1"/>
        <end position="232"/>
    </location>
</feature>
<dbReference type="Gene3D" id="1.10.150.870">
    <property type="match status" value="1"/>
</dbReference>
<protein>
    <recommendedName>
        <fullName evidence="2">DNA-directed DNA polymerase</fullName>
        <ecNumber evidence="2">2.7.7.7</ecNumber>
    </recommendedName>
</protein>
<keyword evidence="3" id="KW-0808">Transferase</keyword>
<sequence length="729" mass="80595">LSVINEKGFAPYFLAVSDLLKFAKEAGILSTTRGSAAGSLVSYLTGITTIDPIATKLPFERFLNPERPKAPDVDMDFADARRDEMIQYAKRRYGEEAVAQIGTFGTMMARAAVRDVARALGYSYGVGDRIAKAIPFGSQGFPMTIDKALETEEELRKMYQSDEDVEIIINTAKRIEGNARHISVHAAGIVIAPSAVTDYVPIQYDPHGRVIITQYDMHAVEDAGLLKFDFLGLKNLSMLGDAVRRVKERLNKDIDIENIPLDDAEVFAMLGRGETEGVFQLGGGGMTRYLKELEPSSIDDINAMVALYRPGPMESIPEYIRRKRNPSVVSYIEPRMEKILERSYGIITYQDDVLLTAIELAGYSWLEADNLRKAMGKKIPAEMEAQKEKFIQGCVEYGKISPKKAEAIWKLIEPFAAYGFNKAHAASYGKVAYQTAYMKAHFPADYMASLLSADSGDVDRIAVHTAECARLGIAVLPPDVNESDELFTVSPDGSSIRFGLQTIKNFGEGSAHAVIAERKKTKFISLGDFAARMESGSVNKRAIEALIQTGALDSFGDREDMLEHIETILSYQGRKKDAPDDQGALFTMEYKAPDIPVKKEDTTPLIKKLTWEKEFLGIYVSGHPMEQFKDTAKKYEGSIRVACAEKRNGFPMVIGGVIETVKTILTKKGDRMCFLTISDKTDSIEAVAFPKTFAEHKDALVPGVCILIKGKISRRNGEPSILIDAVKKL</sequence>
<proteinExistence type="predicted"/>
<dbReference type="InterPro" id="IPR004805">
    <property type="entry name" value="DnaE2/DnaE/PolC"/>
</dbReference>
<evidence type="ECO:0000259" key="9">
    <source>
        <dbReference type="Pfam" id="PF07733"/>
    </source>
</evidence>
<dbReference type="Pfam" id="PF01336">
    <property type="entry name" value="tRNA_anti-codon"/>
    <property type="match status" value="1"/>
</dbReference>
<dbReference type="NCBIfam" id="TIGR00594">
    <property type="entry name" value="polc"/>
    <property type="match status" value="1"/>
</dbReference>
<dbReference type="GO" id="GO:0006260">
    <property type="term" value="P:DNA replication"/>
    <property type="evidence" value="ECO:0007669"/>
    <property type="project" value="UniProtKB-KW"/>
</dbReference>
<evidence type="ECO:0000256" key="1">
    <source>
        <dbReference type="ARBA" id="ARBA00004496"/>
    </source>
</evidence>
<evidence type="ECO:0000313" key="12">
    <source>
        <dbReference type="EMBL" id="PIR84969.1"/>
    </source>
</evidence>
<dbReference type="EMBL" id="PFBH01000021">
    <property type="protein sequence ID" value="PIR84969.1"/>
    <property type="molecule type" value="Genomic_DNA"/>
</dbReference>
<dbReference type="GO" id="GO:0003887">
    <property type="term" value="F:DNA-directed DNA polymerase activity"/>
    <property type="evidence" value="ECO:0007669"/>
    <property type="project" value="UniProtKB-KW"/>
</dbReference>
<dbReference type="InterPro" id="IPR011708">
    <property type="entry name" value="DNA_pol3_alpha_NTPase_dom"/>
</dbReference>
<feature type="non-terminal residue" evidence="12">
    <location>
        <position position="1"/>
    </location>
</feature>
<evidence type="ECO:0000256" key="7">
    <source>
        <dbReference type="ARBA" id="ARBA00049244"/>
    </source>
</evidence>
<gene>
    <name evidence="12" type="ORF">COU15_03400</name>
</gene>
<evidence type="ECO:0000259" key="11">
    <source>
        <dbReference type="Pfam" id="PF17657"/>
    </source>
</evidence>
<accession>A0A2H0UEY2</accession>
<dbReference type="Pfam" id="PF14579">
    <property type="entry name" value="HHH_6"/>
    <property type="match status" value="1"/>
</dbReference>
<evidence type="ECO:0000256" key="4">
    <source>
        <dbReference type="ARBA" id="ARBA00022695"/>
    </source>
</evidence>
<dbReference type="Pfam" id="PF17657">
    <property type="entry name" value="DNA_pol3_finger"/>
    <property type="match status" value="1"/>
</dbReference>
<dbReference type="GO" id="GO:0005737">
    <property type="term" value="C:cytoplasm"/>
    <property type="evidence" value="ECO:0007669"/>
    <property type="project" value="UniProtKB-SubCell"/>
</dbReference>
<dbReference type="EC" id="2.7.7.7" evidence="2"/>